<dbReference type="EMBL" id="CP001251">
    <property type="protein sequence ID" value="ACK41597.1"/>
    <property type="molecule type" value="Genomic_DNA"/>
</dbReference>
<dbReference type="InterPro" id="IPR045865">
    <property type="entry name" value="ACT-like_dom_sf"/>
</dbReference>
<evidence type="ECO:0000259" key="8">
    <source>
        <dbReference type="PROSITE" id="PS51671"/>
    </source>
</evidence>
<evidence type="ECO:0000256" key="1">
    <source>
        <dbReference type="ARBA" id="ARBA00004651"/>
    </source>
</evidence>
<keyword evidence="5 7" id="KW-1133">Transmembrane helix</keyword>
<dbReference type="InParanoid" id="B8DYX1"/>
<name>B8DYX1_DICTD</name>
<keyword evidence="10" id="KW-1185">Reference proteome</keyword>
<dbReference type="Gene3D" id="3.30.70.260">
    <property type="match status" value="1"/>
</dbReference>
<dbReference type="InterPro" id="IPR003416">
    <property type="entry name" value="MgtC/SapB/SrpB/YhiD_fam"/>
</dbReference>
<sequence>MINVWDVLLRFILSTLFSGVIGWEREKEEKPAGLRTHILVSLGSTLFMIVSAYAFPGNGDPGRIAAQVVTGIGFIGAGTILRTGFTVKGLTTAASIWAVSGIGLSVGAGLYFPAFIATIFIIVVLVLATKLEKIFLGTHQDVGLNLIIEDRPGAIGEIGTLLGELNVDIKQIELGNSWEGKISLKILVRIPQKLTKNELLLRLSDLPSVVDVELI</sequence>
<comment type="similarity">
    <text evidence="2">Belongs to the MgtC/SapB family.</text>
</comment>
<dbReference type="eggNOG" id="COG1285">
    <property type="taxonomic scope" value="Bacteria"/>
</dbReference>
<reference evidence="10" key="1">
    <citation type="journal article" date="2016" name="Front. Microbiol.">
        <title>The complete genome sequence of hyperthermophile Dictyoglomus turgidum DSM 6724 reveals a specialized carbohydrate fermentor.</title>
        <authorList>
            <person name="Brumm P.J."/>
            <person name="Gowda K."/>
            <person name="Robb F.T."/>
            <person name="Mead D.A."/>
        </authorList>
    </citation>
    <scope>NUCLEOTIDE SEQUENCE [LARGE SCALE GENOMIC DNA]</scope>
    <source>
        <strain evidence="10">DSM 6724 / Z-1310</strain>
    </source>
</reference>
<evidence type="ECO:0000256" key="3">
    <source>
        <dbReference type="ARBA" id="ARBA00022475"/>
    </source>
</evidence>
<dbReference type="PATRIC" id="fig|515635.4.peg.284"/>
<feature type="transmembrane region" description="Helical" evidence="7">
    <location>
        <begin position="97"/>
        <end position="128"/>
    </location>
</feature>
<evidence type="ECO:0000313" key="10">
    <source>
        <dbReference type="Proteomes" id="UP000007719"/>
    </source>
</evidence>
<dbReference type="GO" id="GO:0005886">
    <property type="term" value="C:plasma membrane"/>
    <property type="evidence" value="ECO:0007669"/>
    <property type="project" value="UniProtKB-SubCell"/>
</dbReference>
<proteinExistence type="inferred from homology"/>
<keyword evidence="4 7" id="KW-0812">Transmembrane</keyword>
<dbReference type="PANTHER" id="PTHR33778">
    <property type="entry name" value="PROTEIN MGTC"/>
    <property type="match status" value="1"/>
</dbReference>
<dbReference type="RefSeq" id="WP_012582682.1">
    <property type="nucleotide sequence ID" value="NC_011661.1"/>
</dbReference>
<evidence type="ECO:0000256" key="4">
    <source>
        <dbReference type="ARBA" id="ARBA00022692"/>
    </source>
</evidence>
<organism evidence="9 10">
    <name type="scientific">Dictyoglomus turgidum (strain DSM 6724 / Z-1310)</name>
    <dbReference type="NCBI Taxonomy" id="515635"/>
    <lineage>
        <taxon>Bacteria</taxon>
        <taxon>Pseudomonadati</taxon>
        <taxon>Dictyoglomota</taxon>
        <taxon>Dictyoglomia</taxon>
        <taxon>Dictyoglomales</taxon>
        <taxon>Dictyoglomaceae</taxon>
        <taxon>Dictyoglomus</taxon>
    </lineage>
</organism>
<dbReference type="KEGG" id="dtu:Dtur_0271"/>
<dbReference type="FunCoup" id="B8DYX1">
    <property type="interactions" value="18"/>
</dbReference>
<dbReference type="Pfam" id="PF02308">
    <property type="entry name" value="MgtC"/>
    <property type="match status" value="1"/>
</dbReference>
<dbReference type="STRING" id="515635.Dtur_0271"/>
<accession>B8DYX1</accession>
<feature type="domain" description="ACT" evidence="8">
    <location>
        <begin position="143"/>
        <end position="215"/>
    </location>
</feature>
<dbReference type="EnsemblBacteria" id="ACK41597">
    <property type="protein sequence ID" value="ACK41597"/>
    <property type="gene ID" value="Dtur_0271"/>
</dbReference>
<dbReference type="PROSITE" id="PS51671">
    <property type="entry name" value="ACT"/>
    <property type="match status" value="1"/>
</dbReference>
<dbReference type="InterPro" id="IPR049177">
    <property type="entry name" value="MgtC_SapB_SrpB_YhiD_N"/>
</dbReference>
<keyword evidence="6 7" id="KW-0472">Membrane</keyword>
<evidence type="ECO:0000256" key="2">
    <source>
        <dbReference type="ARBA" id="ARBA00009298"/>
    </source>
</evidence>
<evidence type="ECO:0000256" key="7">
    <source>
        <dbReference type="SAM" id="Phobius"/>
    </source>
</evidence>
<dbReference type="PANTHER" id="PTHR33778:SF1">
    <property type="entry name" value="MAGNESIUM TRANSPORTER YHID-RELATED"/>
    <property type="match status" value="1"/>
</dbReference>
<dbReference type="Pfam" id="PF13291">
    <property type="entry name" value="ACT_4"/>
    <property type="match status" value="1"/>
</dbReference>
<evidence type="ECO:0000256" key="6">
    <source>
        <dbReference type="ARBA" id="ARBA00023136"/>
    </source>
</evidence>
<dbReference type="Proteomes" id="UP000007719">
    <property type="component" value="Chromosome"/>
</dbReference>
<dbReference type="PRINTS" id="PR01837">
    <property type="entry name" value="MGTCSAPBPROT"/>
</dbReference>
<feature type="transmembrane region" description="Helical" evidence="7">
    <location>
        <begin position="64"/>
        <end position="85"/>
    </location>
</feature>
<dbReference type="AlphaFoldDB" id="B8DYX1"/>
<dbReference type="InterPro" id="IPR002912">
    <property type="entry name" value="ACT_dom"/>
</dbReference>
<protein>
    <submittedName>
        <fullName evidence="9">MgtC/SapB transporter</fullName>
    </submittedName>
</protein>
<keyword evidence="3" id="KW-1003">Cell membrane</keyword>
<dbReference type="HOGENOM" id="CLU_079292_0_1_0"/>
<evidence type="ECO:0000256" key="5">
    <source>
        <dbReference type="ARBA" id="ARBA00022989"/>
    </source>
</evidence>
<evidence type="ECO:0000313" key="9">
    <source>
        <dbReference type="EMBL" id="ACK41597.1"/>
    </source>
</evidence>
<feature type="transmembrane region" description="Helical" evidence="7">
    <location>
        <begin position="38"/>
        <end position="55"/>
    </location>
</feature>
<comment type="subcellular location">
    <subcellularLocation>
        <location evidence="1">Cell membrane</location>
        <topology evidence="1">Multi-pass membrane protein</topology>
    </subcellularLocation>
</comment>
<dbReference type="SUPFAM" id="SSF55021">
    <property type="entry name" value="ACT-like"/>
    <property type="match status" value="1"/>
</dbReference>
<gene>
    <name evidence="9" type="ordered locus">Dtur_0271</name>
</gene>
<dbReference type="OrthoDB" id="9811198at2"/>